<keyword evidence="5" id="KW-1185">Reference proteome</keyword>
<dbReference type="GO" id="GO:0002143">
    <property type="term" value="P:tRNA wobble position uridine thiolation"/>
    <property type="evidence" value="ECO:0007669"/>
    <property type="project" value="TreeGrafter"/>
</dbReference>
<evidence type="ECO:0000313" key="4">
    <source>
        <dbReference type="EMBL" id="SCV02813.1"/>
    </source>
</evidence>
<dbReference type="InterPro" id="IPR014729">
    <property type="entry name" value="Rossmann-like_a/b/a_fold"/>
</dbReference>
<comment type="function">
    <text evidence="3">Plays a central role in 2-thiolation of mcm(5)S(2)U at tRNA wobble positions of tRNA(Lys), tRNA(Glu) and tRNA(Gln). May act by forming a heterodimer with NCS6 that ligates sulfur from thiocarboxylated URM1 onto the uridine of tRNAs at wobble position. Prior mcm(5) tRNA modification by the elongator complex is required for 2-thiolation. May also be involved in protein urmylation.</text>
</comment>
<dbReference type="GO" id="GO:0032447">
    <property type="term" value="P:protein urmylation"/>
    <property type="evidence" value="ECO:0007669"/>
    <property type="project" value="UniProtKB-UniRule"/>
</dbReference>
<accession>A0A1G4KE59</accession>
<dbReference type="SUPFAM" id="SSF52402">
    <property type="entry name" value="Adenine nucleotide alpha hydrolases-like"/>
    <property type="match status" value="1"/>
</dbReference>
<evidence type="ECO:0000256" key="1">
    <source>
        <dbReference type="ARBA" id="ARBA00022490"/>
    </source>
</evidence>
<sequence length="473" mass="53863">MSEHQDCKRCRSEKAVLVSRKEPFCPGCFQKFISLKQRKQMMSEQYFQDVFKVMYQDKVKTAEIAEKMNAESRILVPLSFGSSSLVMLDVLNDTLKEQLEVHRGKTGFHVDILICFLGSEDLQNHKDRLQTLMNTRLLETRNCYKTHFVDLESFFSSSKRMRVRLEDSSYIVRKVDGASDATTEPTVKELLSTCVNRSAREDLLNVMKTATIKLFAAQHAYKAILWGHSMTRLADEIMALVVKGRAAQIANTLDNSSFDSEFDGSFKNLHPMRDILLSEIDAYCHISDLASLTYNYAPQRTLLIEEVPDAENSGSKLARNMTINELARQYFDNIEGNYANVISTVVRTGAKLDSPLDALPKMSRCGVCNARLFKDGSKWLRNITVTSSHHVESEEDRELYSAWADSEHGKSRGEYIKLNTEFKEQGEVLPTCYGCLLVLGEVRHKIMCWPDNQSRILQDTMEAYVIGDDDESN</sequence>
<dbReference type="PANTHER" id="PTHR20882:SF14">
    <property type="entry name" value="CYTOPLASMIC TRNA 2-THIOLATION PROTEIN 2"/>
    <property type="match status" value="1"/>
</dbReference>
<comment type="similarity">
    <text evidence="3">Belongs to the CTU2/NCS2 family.</text>
</comment>
<evidence type="ECO:0000256" key="2">
    <source>
        <dbReference type="ARBA" id="ARBA00022694"/>
    </source>
</evidence>
<evidence type="ECO:0000313" key="5">
    <source>
        <dbReference type="Proteomes" id="UP000191144"/>
    </source>
</evidence>
<keyword evidence="2 3" id="KW-0819">tRNA processing</keyword>
<protein>
    <recommendedName>
        <fullName evidence="3">Cytoplasmic tRNA 2-thiolation protein 2</fullName>
    </recommendedName>
</protein>
<dbReference type="GO" id="GO:0016783">
    <property type="term" value="F:sulfurtransferase activity"/>
    <property type="evidence" value="ECO:0007669"/>
    <property type="project" value="TreeGrafter"/>
</dbReference>
<dbReference type="Gene3D" id="3.40.50.620">
    <property type="entry name" value="HUPs"/>
    <property type="match status" value="1"/>
</dbReference>
<dbReference type="GO" id="GO:0000049">
    <property type="term" value="F:tRNA binding"/>
    <property type="evidence" value="ECO:0007669"/>
    <property type="project" value="InterPro"/>
</dbReference>
<dbReference type="AlphaFoldDB" id="A0A1G4KE59"/>
<reference evidence="5" key="1">
    <citation type="submission" date="2016-03" db="EMBL/GenBank/DDBJ databases">
        <authorList>
            <person name="Devillers Hugo."/>
        </authorList>
    </citation>
    <scope>NUCLEOTIDE SEQUENCE [LARGE SCALE GENOMIC DNA]</scope>
</reference>
<dbReference type="HAMAP" id="MF_03054">
    <property type="entry name" value="CTU2"/>
    <property type="match status" value="1"/>
</dbReference>
<dbReference type="Pfam" id="PF10288">
    <property type="entry name" value="CTU2"/>
    <property type="match status" value="1"/>
</dbReference>
<keyword evidence="1 3" id="KW-0963">Cytoplasm</keyword>
<name>A0A1G4KE59_9SACH</name>
<dbReference type="UniPathway" id="UPA00988"/>
<proteinExistence type="inferred from homology"/>
<dbReference type="GO" id="GO:0005829">
    <property type="term" value="C:cytosol"/>
    <property type="evidence" value="ECO:0007669"/>
    <property type="project" value="TreeGrafter"/>
</dbReference>
<organism evidence="4 5">
    <name type="scientific">Lachancea meyersii CBS 8951</name>
    <dbReference type="NCBI Taxonomy" id="1266667"/>
    <lineage>
        <taxon>Eukaryota</taxon>
        <taxon>Fungi</taxon>
        <taxon>Dikarya</taxon>
        <taxon>Ascomycota</taxon>
        <taxon>Saccharomycotina</taxon>
        <taxon>Saccharomycetes</taxon>
        <taxon>Saccharomycetales</taxon>
        <taxon>Saccharomycetaceae</taxon>
        <taxon>Lachancea</taxon>
    </lineage>
</organism>
<comment type="pathway">
    <text evidence="3">tRNA modification; 5-methoxycarbonylmethyl-2-thiouridine-tRNA biosynthesis.</text>
</comment>
<gene>
    <name evidence="3" type="primary">NCS2</name>
    <name evidence="3" type="synonym">CTU2</name>
    <name evidence="4" type="ORF">LAME_0H05424G</name>
</gene>
<dbReference type="Proteomes" id="UP000191144">
    <property type="component" value="Chromosome H"/>
</dbReference>
<dbReference type="GO" id="GO:0016779">
    <property type="term" value="F:nucleotidyltransferase activity"/>
    <property type="evidence" value="ECO:0007669"/>
    <property type="project" value="UniProtKB-UniRule"/>
</dbReference>
<dbReference type="InterPro" id="IPR019407">
    <property type="entry name" value="CTU2"/>
</dbReference>
<dbReference type="PANTHER" id="PTHR20882">
    <property type="entry name" value="CYTOPLASMIC TRNA 2-THIOLATION PROTEIN 2"/>
    <property type="match status" value="1"/>
</dbReference>
<dbReference type="OrthoDB" id="25129at2759"/>
<evidence type="ECO:0000256" key="3">
    <source>
        <dbReference type="HAMAP-Rule" id="MF_03054"/>
    </source>
</evidence>
<comment type="subcellular location">
    <subcellularLocation>
        <location evidence="3">Cytoplasm</location>
    </subcellularLocation>
</comment>
<dbReference type="EMBL" id="LT598480">
    <property type="protein sequence ID" value="SCV02813.1"/>
    <property type="molecule type" value="Genomic_DNA"/>
</dbReference>